<reference evidence="1 2" key="1">
    <citation type="submission" date="2016-04" db="EMBL/GenBank/DDBJ databases">
        <title>Complete genome sequence of natural rubber-degrading, novel Gram-negative bacterium, Rhizobacter gummiphilus strain NS21.</title>
        <authorList>
            <person name="Tabata M."/>
            <person name="Kasai D."/>
            <person name="Fukuda M."/>
        </authorList>
    </citation>
    <scope>NUCLEOTIDE SEQUENCE [LARGE SCALE GENOMIC DNA]</scope>
    <source>
        <strain evidence="1 2">NS21</strain>
    </source>
</reference>
<dbReference type="Proteomes" id="UP000193427">
    <property type="component" value="Chromosome"/>
</dbReference>
<keyword evidence="2" id="KW-1185">Reference proteome</keyword>
<organism evidence="1 2">
    <name type="scientific">Piscinibacter gummiphilus</name>
    <dbReference type="NCBI Taxonomy" id="946333"/>
    <lineage>
        <taxon>Bacteria</taxon>
        <taxon>Pseudomonadati</taxon>
        <taxon>Pseudomonadota</taxon>
        <taxon>Betaproteobacteria</taxon>
        <taxon>Burkholderiales</taxon>
        <taxon>Sphaerotilaceae</taxon>
        <taxon>Piscinibacter</taxon>
    </lineage>
</organism>
<gene>
    <name evidence="1" type="ORF">A4W93_22150</name>
</gene>
<name>A0A1W6LDR9_9BURK</name>
<dbReference type="RefSeq" id="WP_085752688.1">
    <property type="nucleotide sequence ID" value="NZ_BSPR01000020.1"/>
</dbReference>
<evidence type="ECO:0000313" key="2">
    <source>
        <dbReference type="Proteomes" id="UP000193427"/>
    </source>
</evidence>
<sequence length="87" mass="9526">MDRYVFYAKDSLDAKTVRAARATASALGATVVRTGVGTLLLEIAAGDVRKLARALPDWRYSAERHATRIPERSPAERVRRTVASAAR</sequence>
<dbReference type="EMBL" id="CP015118">
    <property type="protein sequence ID" value="ARN22390.1"/>
    <property type="molecule type" value="Genomic_DNA"/>
</dbReference>
<dbReference type="KEGG" id="rgu:A4W93_22150"/>
<dbReference type="STRING" id="946333.A4W93_22150"/>
<accession>A0A1W6LDR9</accession>
<dbReference type="OrthoDB" id="9154342at2"/>
<proteinExistence type="predicted"/>
<dbReference type="AlphaFoldDB" id="A0A1W6LDR9"/>
<evidence type="ECO:0000313" key="1">
    <source>
        <dbReference type="EMBL" id="ARN22390.1"/>
    </source>
</evidence>
<protein>
    <submittedName>
        <fullName evidence="1">Uncharacterized protein</fullName>
    </submittedName>
</protein>